<protein>
    <submittedName>
        <fullName evidence="1">Uncharacterized protein</fullName>
    </submittedName>
</protein>
<comment type="caution">
    <text evidence="1">The sequence shown here is derived from an EMBL/GenBank/DDBJ whole genome shotgun (WGS) entry which is preliminary data.</text>
</comment>
<keyword evidence="2" id="KW-1185">Reference proteome</keyword>
<reference evidence="1" key="1">
    <citation type="submission" date="2022-10" db="EMBL/GenBank/DDBJ databases">
        <title>Genome Sequence of Xylaria curta.</title>
        <authorList>
            <person name="Buettner E."/>
        </authorList>
    </citation>
    <scope>NUCLEOTIDE SEQUENCE</scope>
    <source>
        <strain evidence="1">Babe10</strain>
    </source>
</reference>
<dbReference type="EMBL" id="JAPDGR010000089">
    <property type="protein sequence ID" value="KAJ2996611.1"/>
    <property type="molecule type" value="Genomic_DNA"/>
</dbReference>
<accession>A0ACC1PNU1</accession>
<proteinExistence type="predicted"/>
<sequence>MENFDFVTACELITSRLTSGGGNPERVWRLYFPRMVYFEIEEAEAVQNILGLRRPVAVQQRVCRSFWKHCFKSEPLPWIEDPKVEKRTFGLGEEMEIALMKEVMTIAATGDTKAALAMLATNSMNPKKTDSKETAKDSVASKPKPAPAPPKPVPVLPKPAPVPSKPVTKPAASTIRNPESDSEPAKNLAKNPVKNPFRKPVENPFGTPVENPFGKPVENPFRNPFGKPSLPLENYSTERNKVIVKSSDKNTQQSDRRRRDDRSRSPSSSRSLTARRRSF</sequence>
<organism evidence="1 2">
    <name type="scientific">Xylaria curta</name>
    <dbReference type="NCBI Taxonomy" id="42375"/>
    <lineage>
        <taxon>Eukaryota</taxon>
        <taxon>Fungi</taxon>
        <taxon>Dikarya</taxon>
        <taxon>Ascomycota</taxon>
        <taxon>Pezizomycotina</taxon>
        <taxon>Sordariomycetes</taxon>
        <taxon>Xylariomycetidae</taxon>
        <taxon>Xylariales</taxon>
        <taxon>Xylariaceae</taxon>
        <taxon>Xylaria</taxon>
    </lineage>
</organism>
<name>A0ACC1PNU1_9PEZI</name>
<dbReference type="Proteomes" id="UP001143856">
    <property type="component" value="Unassembled WGS sequence"/>
</dbReference>
<evidence type="ECO:0000313" key="2">
    <source>
        <dbReference type="Proteomes" id="UP001143856"/>
    </source>
</evidence>
<gene>
    <name evidence="1" type="ORF">NUW58_g918</name>
</gene>
<evidence type="ECO:0000313" key="1">
    <source>
        <dbReference type="EMBL" id="KAJ2996611.1"/>
    </source>
</evidence>